<dbReference type="STRING" id="1797693.A3F99_00030"/>
<sequence>MSEKHDSWLRWGILFLIIAVAVLAIYASYRLSHVVNPTLDNITLEVKVLSGEKSILSQTSDKLELVSPAEYQVTWLAPKGANCWYSVDDERTELYGGNSVLHIIVKDGEFEESYGLVCTSSSEDVISKHIDVKVYEPYNPETDRKKG</sequence>
<keyword evidence="1" id="KW-0812">Transmembrane</keyword>
<protein>
    <submittedName>
        <fullName evidence="2">Uncharacterized protein</fullName>
    </submittedName>
</protein>
<organism evidence="2 3">
    <name type="scientific">Candidatus Colwellbacteria bacterium RIFCSPLOWO2_12_FULL_43_11</name>
    <dbReference type="NCBI Taxonomy" id="1797693"/>
    <lineage>
        <taxon>Bacteria</taxon>
        <taxon>Candidatus Colwelliibacteriota</taxon>
    </lineage>
</organism>
<gene>
    <name evidence="2" type="ORF">A3F99_00030</name>
</gene>
<evidence type="ECO:0000313" key="2">
    <source>
        <dbReference type="EMBL" id="OGY61010.1"/>
    </source>
</evidence>
<feature type="transmembrane region" description="Helical" evidence="1">
    <location>
        <begin position="12"/>
        <end position="29"/>
    </location>
</feature>
<comment type="caution">
    <text evidence="2">The sequence shown here is derived from an EMBL/GenBank/DDBJ whole genome shotgun (WGS) entry which is preliminary data.</text>
</comment>
<name>A0A1G1ZAW4_9BACT</name>
<keyword evidence="1" id="KW-1133">Transmembrane helix</keyword>
<reference evidence="2 3" key="1">
    <citation type="journal article" date="2016" name="Nat. Commun.">
        <title>Thousands of microbial genomes shed light on interconnected biogeochemical processes in an aquifer system.</title>
        <authorList>
            <person name="Anantharaman K."/>
            <person name="Brown C.T."/>
            <person name="Hug L.A."/>
            <person name="Sharon I."/>
            <person name="Castelle C.J."/>
            <person name="Probst A.J."/>
            <person name="Thomas B.C."/>
            <person name="Singh A."/>
            <person name="Wilkins M.J."/>
            <person name="Karaoz U."/>
            <person name="Brodie E.L."/>
            <person name="Williams K.H."/>
            <person name="Hubbard S.S."/>
            <person name="Banfield J.F."/>
        </authorList>
    </citation>
    <scope>NUCLEOTIDE SEQUENCE [LARGE SCALE GENOMIC DNA]</scope>
</reference>
<proteinExistence type="predicted"/>
<keyword evidence="1" id="KW-0472">Membrane</keyword>
<evidence type="ECO:0000313" key="3">
    <source>
        <dbReference type="Proteomes" id="UP000176571"/>
    </source>
</evidence>
<accession>A0A1G1ZAW4</accession>
<dbReference type="AlphaFoldDB" id="A0A1G1ZAW4"/>
<dbReference type="Proteomes" id="UP000176571">
    <property type="component" value="Unassembled WGS sequence"/>
</dbReference>
<dbReference type="EMBL" id="MHJB01000025">
    <property type="protein sequence ID" value="OGY61010.1"/>
    <property type="molecule type" value="Genomic_DNA"/>
</dbReference>
<evidence type="ECO:0000256" key="1">
    <source>
        <dbReference type="SAM" id="Phobius"/>
    </source>
</evidence>